<dbReference type="PRINTS" id="PR00036">
    <property type="entry name" value="HTHLACI"/>
</dbReference>
<comment type="caution">
    <text evidence="5">The sequence shown here is derived from an EMBL/GenBank/DDBJ whole genome shotgun (WGS) entry which is preliminary data.</text>
</comment>
<dbReference type="InterPro" id="IPR000843">
    <property type="entry name" value="HTH_LacI"/>
</dbReference>
<evidence type="ECO:0000256" key="3">
    <source>
        <dbReference type="ARBA" id="ARBA00023163"/>
    </source>
</evidence>
<accession>A0ABP9N088</accession>
<dbReference type="InterPro" id="IPR046335">
    <property type="entry name" value="LacI/GalR-like_sensor"/>
</dbReference>
<dbReference type="PANTHER" id="PTHR30146:SF98">
    <property type="entry name" value="HTH-TYPE TRANSCRIPTIONAL REGULATOR GALR"/>
    <property type="match status" value="1"/>
</dbReference>
<protein>
    <submittedName>
        <fullName evidence="5">HTH-type transcriptional regulator GalR</fullName>
    </submittedName>
</protein>
<dbReference type="NCBIfam" id="NF008002">
    <property type="entry name" value="PRK10727.1"/>
    <property type="match status" value="1"/>
</dbReference>
<dbReference type="Pfam" id="PF13377">
    <property type="entry name" value="Peripla_BP_3"/>
    <property type="match status" value="1"/>
</dbReference>
<evidence type="ECO:0000256" key="1">
    <source>
        <dbReference type="ARBA" id="ARBA00023015"/>
    </source>
</evidence>
<evidence type="ECO:0000313" key="6">
    <source>
        <dbReference type="Proteomes" id="UP001500171"/>
    </source>
</evidence>
<evidence type="ECO:0000256" key="2">
    <source>
        <dbReference type="ARBA" id="ARBA00023125"/>
    </source>
</evidence>
<dbReference type="RefSeq" id="WP_345487715.1">
    <property type="nucleotide sequence ID" value="NZ_BAABHY010000001.1"/>
</dbReference>
<keyword evidence="6" id="KW-1185">Reference proteome</keyword>
<feature type="domain" description="HTH lacI-type" evidence="4">
    <location>
        <begin position="2"/>
        <end position="56"/>
    </location>
</feature>
<dbReference type="Pfam" id="PF00356">
    <property type="entry name" value="LacI"/>
    <property type="match status" value="1"/>
</dbReference>
<dbReference type="PANTHER" id="PTHR30146">
    <property type="entry name" value="LACI-RELATED TRANSCRIPTIONAL REPRESSOR"/>
    <property type="match status" value="1"/>
</dbReference>
<keyword evidence="3" id="KW-0804">Transcription</keyword>
<keyword evidence="2" id="KW-0238">DNA-binding</keyword>
<dbReference type="Gene3D" id="1.10.260.40">
    <property type="entry name" value="lambda repressor-like DNA-binding domains"/>
    <property type="match status" value="1"/>
</dbReference>
<organism evidence="5 6">
    <name type="scientific">Orbus sasakiae</name>
    <dbReference type="NCBI Taxonomy" id="1078475"/>
    <lineage>
        <taxon>Bacteria</taxon>
        <taxon>Pseudomonadati</taxon>
        <taxon>Pseudomonadota</taxon>
        <taxon>Gammaproteobacteria</taxon>
        <taxon>Orbales</taxon>
        <taxon>Orbaceae</taxon>
        <taxon>Orbus</taxon>
    </lineage>
</organism>
<sequence>MSTIKDVARLAKVSIATVSRVVNNSTSVSEKTRINVQKAMLTLNYYPDANARALSQQTTNTIGIVVADVSDPFFGAMVSAVEKVAYQTGNFLLIGNGYHNEQQERNAILQLIEHRCSSLVVHAKMLTDQELTKLMQQVPGMVLINRILVGFEHRCIALDDRYGSNLAVRHLIQNGHKNIGYLCSNHSISDAHDRLQGYKDGLQEHAIAFEDVNIAFSSPDESGGEQAMMTLLERNCQITAIACYNDSMAAGAMSVLYDNDIKIPVDISVIGFDDMPIARYLYPKLTTIRYPLQSMSQQAAQLALALAKGQDIPQNTINIFTPTLTKRYSVQNLGSV</sequence>
<dbReference type="SUPFAM" id="SSF47413">
    <property type="entry name" value="lambda repressor-like DNA-binding domains"/>
    <property type="match status" value="1"/>
</dbReference>
<dbReference type="Gene3D" id="3.40.50.2300">
    <property type="match status" value="2"/>
</dbReference>
<proteinExistence type="predicted"/>
<gene>
    <name evidence="5" type="primary">galR</name>
    <name evidence="5" type="ORF">GCM10023211_01500</name>
</gene>
<dbReference type="CDD" id="cd01392">
    <property type="entry name" value="HTH_LacI"/>
    <property type="match status" value="1"/>
</dbReference>
<evidence type="ECO:0000313" key="5">
    <source>
        <dbReference type="EMBL" id="GAA5104217.1"/>
    </source>
</evidence>
<dbReference type="InterPro" id="IPR028082">
    <property type="entry name" value="Peripla_BP_I"/>
</dbReference>
<dbReference type="PROSITE" id="PS00356">
    <property type="entry name" value="HTH_LACI_1"/>
    <property type="match status" value="1"/>
</dbReference>
<dbReference type="CDD" id="cd06270">
    <property type="entry name" value="PBP1_GalS-like"/>
    <property type="match status" value="1"/>
</dbReference>
<evidence type="ECO:0000259" key="4">
    <source>
        <dbReference type="PROSITE" id="PS50932"/>
    </source>
</evidence>
<dbReference type="SMART" id="SM00354">
    <property type="entry name" value="HTH_LACI"/>
    <property type="match status" value="1"/>
</dbReference>
<reference evidence="6" key="1">
    <citation type="journal article" date="2019" name="Int. J. Syst. Evol. Microbiol.">
        <title>The Global Catalogue of Microorganisms (GCM) 10K type strain sequencing project: providing services to taxonomists for standard genome sequencing and annotation.</title>
        <authorList>
            <consortium name="The Broad Institute Genomics Platform"/>
            <consortium name="The Broad Institute Genome Sequencing Center for Infectious Disease"/>
            <person name="Wu L."/>
            <person name="Ma J."/>
        </authorList>
    </citation>
    <scope>NUCLEOTIDE SEQUENCE [LARGE SCALE GENOMIC DNA]</scope>
    <source>
        <strain evidence="6">JCM 18050</strain>
    </source>
</reference>
<name>A0ABP9N088_9GAMM</name>
<dbReference type="SUPFAM" id="SSF53822">
    <property type="entry name" value="Periplasmic binding protein-like I"/>
    <property type="match status" value="1"/>
</dbReference>
<dbReference type="EMBL" id="BAABHY010000001">
    <property type="protein sequence ID" value="GAA5104217.1"/>
    <property type="molecule type" value="Genomic_DNA"/>
</dbReference>
<keyword evidence="1" id="KW-0805">Transcription regulation</keyword>
<dbReference type="InterPro" id="IPR010982">
    <property type="entry name" value="Lambda_DNA-bd_dom_sf"/>
</dbReference>
<dbReference type="Proteomes" id="UP001500171">
    <property type="component" value="Unassembled WGS sequence"/>
</dbReference>
<dbReference type="PROSITE" id="PS50932">
    <property type="entry name" value="HTH_LACI_2"/>
    <property type="match status" value="1"/>
</dbReference>